<evidence type="ECO:0000313" key="5">
    <source>
        <dbReference type="Proteomes" id="UP000325787"/>
    </source>
</evidence>
<feature type="domain" description="L-Lysine epsilon oxidase N-terminal" evidence="2">
    <location>
        <begin position="9"/>
        <end position="245"/>
    </location>
</feature>
<accession>A0A5Q0GYL2</accession>
<dbReference type="InterPro" id="IPR041173">
    <property type="entry name" value="LodA_C"/>
</dbReference>
<evidence type="ECO:0000256" key="1">
    <source>
        <dbReference type="SAM" id="MobiDB-lite"/>
    </source>
</evidence>
<feature type="domain" description="L-lysine epsilon oxidase C-terminal" evidence="3">
    <location>
        <begin position="370"/>
        <end position="508"/>
    </location>
</feature>
<feature type="compositionally biased region" description="Basic and acidic residues" evidence="1">
    <location>
        <begin position="617"/>
        <end position="634"/>
    </location>
</feature>
<dbReference type="InterPro" id="IPR041168">
    <property type="entry name" value="LodA_N"/>
</dbReference>
<gene>
    <name evidence="4" type="ORF">EKG83_18020</name>
</gene>
<dbReference type="Proteomes" id="UP000325787">
    <property type="component" value="Chromosome"/>
</dbReference>
<dbReference type="RefSeq" id="WP_033434094.1">
    <property type="nucleotide sequence ID" value="NZ_CP034550.1"/>
</dbReference>
<organism evidence="4 5">
    <name type="scientific">Saccharothrix syringae</name>
    <name type="common">Nocardiopsis syringae</name>
    <dbReference type="NCBI Taxonomy" id="103733"/>
    <lineage>
        <taxon>Bacteria</taxon>
        <taxon>Bacillati</taxon>
        <taxon>Actinomycetota</taxon>
        <taxon>Actinomycetes</taxon>
        <taxon>Pseudonocardiales</taxon>
        <taxon>Pseudonocardiaceae</taxon>
        <taxon>Saccharothrix</taxon>
    </lineage>
</organism>
<feature type="region of interest" description="Disordered" evidence="1">
    <location>
        <begin position="594"/>
        <end position="641"/>
    </location>
</feature>
<proteinExistence type="predicted"/>
<evidence type="ECO:0000259" key="3">
    <source>
        <dbReference type="Pfam" id="PF18417"/>
    </source>
</evidence>
<evidence type="ECO:0000313" key="4">
    <source>
        <dbReference type="EMBL" id="QFZ19091.1"/>
    </source>
</evidence>
<keyword evidence="5" id="KW-1185">Reference proteome</keyword>
<dbReference type="OrthoDB" id="336698at2"/>
<protein>
    <recommendedName>
        <fullName evidence="6">L-lysine 6-oxidase</fullName>
    </recommendedName>
</protein>
<evidence type="ECO:0008006" key="6">
    <source>
        <dbReference type="Google" id="ProtNLM"/>
    </source>
</evidence>
<name>A0A5Q0GYL2_SACSY</name>
<dbReference type="EMBL" id="CP034550">
    <property type="protein sequence ID" value="QFZ19091.1"/>
    <property type="molecule type" value="Genomic_DNA"/>
</dbReference>
<sequence>MADPRFRIFPAIGIARLGDSDEFYLPPEEPGGLPVNPDGAPFTAADFRDAAGRLRKQAALFRVHAGDTALSPGTEVGDEVVDRIEWTAYPANKKASWYEFRTSAGERGYPVDHPLRNAHRTGADRYALVIDPGPRTVVSGPGGAETAEFDGTREHSSFPPPLKPEGNGITTLGRVVADPGGRLLFLGGNGKAGTSRDRISLPNYANNDDWWDDTSDGPVTATVWLTGPTGEQRAVEVDDPAWVIVAPPAYAPQIVNLISLYDTMFDVAVRHQGLRPGIYRDGQWQGDYEPDFDSEIRPVLERVSKYPWVVAIPPKVHTFDWERLGDPDPRYDQLRRYYVEVLRAPEKQNTLASRTTGYRTMPYQPGDDALGSSQQAAKFLTLTPTQYFLLRQWGEGRFTRTGRVAGRSELEQRPGHRATRADLENCAGGAFSPGIEMTWLCRITAIYAEPFRIRHAEDIPTEPGRLDLGADLTHGLGPGDVTKFMALPWHADFNLCSVQPVDDHFVWWWPAQRPIFVYAMHETDRKWRHVTWVGTARDQTADDFVGYADSVRMVHDWSKLGFVLENPQPAPASHDGTVAHPEYVEVQRLLPRDGYLTEPDLHPGPIQDLPGLVPPQDRAEPGTDRDAGARDVSADRYGGGR</sequence>
<dbReference type="KEGG" id="ssyi:EKG83_18020"/>
<reference evidence="5" key="1">
    <citation type="journal article" date="2021" name="Curr. Microbiol.">
        <title>Complete genome of nocamycin-producing strain Saccharothrix syringae NRRL B-16468 reveals the biosynthetic potential for secondary metabolites.</title>
        <authorList>
            <person name="Mo X."/>
            <person name="Yang S."/>
        </authorList>
    </citation>
    <scope>NUCLEOTIDE SEQUENCE [LARGE SCALE GENOMIC DNA]</scope>
    <source>
        <strain evidence="5">ATCC 51364 / DSM 43886 / JCM 6844 / KCTC 9398 / NBRC 14523 / NRRL B-16468 / INA 2240</strain>
    </source>
</reference>
<dbReference type="Pfam" id="PF17990">
    <property type="entry name" value="LodA_N"/>
    <property type="match status" value="1"/>
</dbReference>
<dbReference type="AlphaFoldDB" id="A0A5Q0GYL2"/>
<evidence type="ECO:0000259" key="2">
    <source>
        <dbReference type="Pfam" id="PF17990"/>
    </source>
</evidence>
<dbReference type="Pfam" id="PF18417">
    <property type="entry name" value="LodA_C"/>
    <property type="match status" value="1"/>
</dbReference>